<dbReference type="AlphaFoldDB" id="A0A0A9EFR6"/>
<sequence>MKHLHKHIGVCCLTTLLNTDDEAHLDSFFQAYSSLTLFQVQKVADKSSQNRCKCIRNRKVKAMMHLASKGSSLFSLELKRQCV</sequence>
<organism evidence="1">
    <name type="scientific">Arundo donax</name>
    <name type="common">Giant reed</name>
    <name type="synonym">Donax arundinaceus</name>
    <dbReference type="NCBI Taxonomy" id="35708"/>
    <lineage>
        <taxon>Eukaryota</taxon>
        <taxon>Viridiplantae</taxon>
        <taxon>Streptophyta</taxon>
        <taxon>Embryophyta</taxon>
        <taxon>Tracheophyta</taxon>
        <taxon>Spermatophyta</taxon>
        <taxon>Magnoliopsida</taxon>
        <taxon>Liliopsida</taxon>
        <taxon>Poales</taxon>
        <taxon>Poaceae</taxon>
        <taxon>PACMAD clade</taxon>
        <taxon>Arundinoideae</taxon>
        <taxon>Arundineae</taxon>
        <taxon>Arundo</taxon>
    </lineage>
</organism>
<protein>
    <submittedName>
        <fullName evidence="1">Uncharacterized protein</fullName>
    </submittedName>
</protein>
<reference evidence="1" key="1">
    <citation type="submission" date="2014-09" db="EMBL/GenBank/DDBJ databases">
        <authorList>
            <person name="Magalhaes I.L.F."/>
            <person name="Oliveira U."/>
            <person name="Santos F.R."/>
            <person name="Vidigal T.H.D.A."/>
            <person name="Brescovit A.D."/>
            <person name="Santos A.J."/>
        </authorList>
    </citation>
    <scope>NUCLEOTIDE SEQUENCE</scope>
    <source>
        <tissue evidence="1">Shoot tissue taken approximately 20 cm above the soil surface</tissue>
    </source>
</reference>
<reference evidence="1" key="2">
    <citation type="journal article" date="2015" name="Data Brief">
        <title>Shoot transcriptome of the giant reed, Arundo donax.</title>
        <authorList>
            <person name="Barrero R.A."/>
            <person name="Guerrero F.D."/>
            <person name="Moolhuijzen P."/>
            <person name="Goolsby J.A."/>
            <person name="Tidwell J."/>
            <person name="Bellgard S.E."/>
            <person name="Bellgard M.I."/>
        </authorList>
    </citation>
    <scope>NUCLEOTIDE SEQUENCE</scope>
    <source>
        <tissue evidence="1">Shoot tissue taken approximately 20 cm above the soil surface</tissue>
    </source>
</reference>
<dbReference type="EMBL" id="GBRH01203008">
    <property type="protein sequence ID" value="JAD94887.1"/>
    <property type="molecule type" value="Transcribed_RNA"/>
</dbReference>
<accession>A0A0A9EFR6</accession>
<proteinExistence type="predicted"/>
<evidence type="ECO:0000313" key="1">
    <source>
        <dbReference type="EMBL" id="JAD94887.1"/>
    </source>
</evidence>
<name>A0A0A9EFR6_ARUDO</name>